<feature type="binding site" evidence="12">
    <location>
        <position position="194"/>
    </location>
    <ligand>
        <name>[4Fe-4S] cluster</name>
        <dbReference type="ChEBI" id="CHEBI:49883"/>
    </ligand>
</feature>
<dbReference type="PANTHER" id="PTHR10359:SF18">
    <property type="entry name" value="ENDONUCLEASE III"/>
    <property type="match status" value="1"/>
</dbReference>
<dbReference type="FunFam" id="1.10.1670.10:FF:000001">
    <property type="entry name" value="Endonuclease III"/>
    <property type="match status" value="1"/>
</dbReference>
<comment type="function">
    <text evidence="12">DNA repair enzyme that has both DNA N-glycosylase activity and AP-lyase activity. The DNA N-glycosylase activity releases various damaged pyrimidines from DNA by cleaving the N-glycosidic bond, leaving an AP (apurinic/apyrimidinic) site. The AP-lyase activity cleaves the phosphodiester bond 3' to the AP site by a beta-elimination, leaving a 3'-terminal unsaturated sugar and a product with a terminal 5'-phosphate.</text>
</comment>
<feature type="binding site" evidence="12">
    <location>
        <position position="187"/>
    </location>
    <ligand>
        <name>[4Fe-4S] cluster</name>
        <dbReference type="ChEBI" id="CHEBI:49883"/>
    </ligand>
</feature>
<dbReference type="RefSeq" id="WP_068748370.1">
    <property type="nucleotide sequence ID" value="NZ_LOHZ01000028.1"/>
</dbReference>
<dbReference type="Gene3D" id="1.10.340.30">
    <property type="entry name" value="Hypothetical protein, domain 2"/>
    <property type="match status" value="1"/>
</dbReference>
<evidence type="ECO:0000256" key="5">
    <source>
        <dbReference type="ARBA" id="ARBA00022801"/>
    </source>
</evidence>
<keyword evidence="6 12" id="KW-0408">Iron</keyword>
<keyword evidence="4 12" id="KW-0227">DNA damage</keyword>
<protein>
    <recommendedName>
        <fullName evidence="12">Endonuclease III</fullName>
        <ecNumber evidence="12">4.2.99.18</ecNumber>
    </recommendedName>
    <alternativeName>
        <fullName evidence="12">DNA-(apurinic or apyrimidinic site) lyase</fullName>
    </alternativeName>
</protein>
<dbReference type="FunFam" id="1.10.340.30:FF:000001">
    <property type="entry name" value="Endonuclease III"/>
    <property type="match status" value="1"/>
</dbReference>
<comment type="similarity">
    <text evidence="1 12">Belongs to the Nth/MutY family.</text>
</comment>
<keyword evidence="5 12" id="KW-0378">Hydrolase</keyword>
<evidence type="ECO:0000256" key="8">
    <source>
        <dbReference type="ARBA" id="ARBA00023125"/>
    </source>
</evidence>
<dbReference type="EC" id="4.2.99.18" evidence="12"/>
<keyword evidence="11 12" id="KW-0326">Glycosidase</keyword>
<keyword evidence="15" id="KW-1185">Reference proteome</keyword>
<evidence type="ECO:0000313" key="15">
    <source>
        <dbReference type="Proteomes" id="UP000075737"/>
    </source>
</evidence>
<dbReference type="GO" id="GO:0140078">
    <property type="term" value="F:class I DNA-(apurinic or apyrimidinic site) endonuclease activity"/>
    <property type="evidence" value="ECO:0007669"/>
    <property type="project" value="UniProtKB-EC"/>
</dbReference>
<dbReference type="EMBL" id="LOHZ01000028">
    <property type="protein sequence ID" value="KYO66356.1"/>
    <property type="molecule type" value="Genomic_DNA"/>
</dbReference>
<feature type="domain" description="HhH-GPD" evidence="13">
    <location>
        <begin position="38"/>
        <end position="185"/>
    </location>
</feature>
<dbReference type="STRING" id="520767.ATZ99_12380"/>
<accession>A0A162MJD6</accession>
<dbReference type="PIRSF" id="PIRSF001435">
    <property type="entry name" value="Nth"/>
    <property type="match status" value="1"/>
</dbReference>
<gene>
    <name evidence="14" type="primary">pdg_1</name>
    <name evidence="12" type="synonym">nth</name>
    <name evidence="14" type="ORF">ATZ99_12380</name>
</gene>
<dbReference type="HAMAP" id="MF_00942">
    <property type="entry name" value="Nth"/>
    <property type="match status" value="1"/>
</dbReference>
<proteinExistence type="inferred from homology"/>
<evidence type="ECO:0000256" key="10">
    <source>
        <dbReference type="ARBA" id="ARBA00023239"/>
    </source>
</evidence>
<sequence>MEQKERAMKIIEELIPFYPAKTALNFKNPFQLLIATILSAQCTDNRVNRVTERLFKKYKTPQDLAISNLKELEEDIKELGLFKSKAKNIKEASKMICEKYDGNVPDCFEELVKLPGVGRKTANVVLANAFNKPALAVDTHVFRVSRRLGLSSGETPEKVEKDLVRLFPEELWNTVHHLLIRHGRQCCRARKPLCQQCAVSKWCNHFNNN</sequence>
<dbReference type="InterPro" id="IPR000445">
    <property type="entry name" value="HhH_motif"/>
</dbReference>
<evidence type="ECO:0000256" key="11">
    <source>
        <dbReference type="ARBA" id="ARBA00023295"/>
    </source>
</evidence>
<dbReference type="SMART" id="SM00478">
    <property type="entry name" value="ENDO3c"/>
    <property type="match status" value="1"/>
</dbReference>
<dbReference type="GO" id="GO:0003677">
    <property type="term" value="F:DNA binding"/>
    <property type="evidence" value="ECO:0007669"/>
    <property type="project" value="UniProtKB-UniRule"/>
</dbReference>
<comment type="caution">
    <text evidence="14">The sequence shown here is derived from an EMBL/GenBank/DDBJ whole genome shotgun (WGS) entry which is preliminary data.</text>
</comment>
<dbReference type="SUPFAM" id="SSF48150">
    <property type="entry name" value="DNA-glycosylase"/>
    <property type="match status" value="1"/>
</dbReference>
<evidence type="ECO:0000256" key="12">
    <source>
        <dbReference type="HAMAP-Rule" id="MF_00942"/>
    </source>
</evidence>
<keyword evidence="8 12" id="KW-0238">DNA-binding</keyword>
<dbReference type="PROSITE" id="PS01155">
    <property type="entry name" value="ENDONUCLEASE_III_2"/>
    <property type="match status" value="1"/>
</dbReference>
<evidence type="ECO:0000259" key="13">
    <source>
        <dbReference type="SMART" id="SM00478"/>
    </source>
</evidence>
<feature type="binding site" evidence="12">
    <location>
        <position position="197"/>
    </location>
    <ligand>
        <name>[4Fe-4S] cluster</name>
        <dbReference type="ChEBI" id="CHEBI:49883"/>
    </ligand>
</feature>
<keyword evidence="2 12" id="KW-0004">4Fe-4S</keyword>
<dbReference type="Proteomes" id="UP000075737">
    <property type="component" value="Unassembled WGS sequence"/>
</dbReference>
<keyword evidence="7 12" id="KW-0411">Iron-sulfur</keyword>
<dbReference type="GO" id="GO:0051539">
    <property type="term" value="F:4 iron, 4 sulfur cluster binding"/>
    <property type="evidence" value="ECO:0007669"/>
    <property type="project" value="UniProtKB-UniRule"/>
</dbReference>
<dbReference type="PANTHER" id="PTHR10359">
    <property type="entry name" value="A/G-SPECIFIC ADENINE GLYCOSYLASE/ENDONUCLEASE III"/>
    <property type="match status" value="1"/>
</dbReference>
<dbReference type="Pfam" id="PF00730">
    <property type="entry name" value="HhH-GPD"/>
    <property type="match status" value="1"/>
</dbReference>
<evidence type="ECO:0000256" key="1">
    <source>
        <dbReference type="ARBA" id="ARBA00008343"/>
    </source>
</evidence>
<reference evidence="14 15" key="1">
    <citation type="submission" date="2015-12" db="EMBL/GenBank/DDBJ databases">
        <title>Draft genome of Thermovenabulum gondwanense isolated from a red thermophilic microbial mat colonisisng an outflow channel of a bore well.</title>
        <authorList>
            <person name="Patel B.K."/>
        </authorList>
    </citation>
    <scope>NUCLEOTIDE SEQUENCE [LARGE SCALE GENOMIC DNA]</scope>
    <source>
        <strain evidence="14 15">R270</strain>
    </source>
</reference>
<dbReference type="PROSITE" id="PS00764">
    <property type="entry name" value="ENDONUCLEASE_III_1"/>
    <property type="match status" value="1"/>
</dbReference>
<comment type="catalytic activity">
    <reaction evidence="12">
        <text>2'-deoxyribonucleotide-(2'-deoxyribose 5'-phosphate)-2'-deoxyribonucleotide-DNA = a 3'-end 2'-deoxyribonucleotide-(2,3-dehydro-2,3-deoxyribose 5'-phosphate)-DNA + a 5'-end 5'-phospho-2'-deoxyribonucleoside-DNA + H(+)</text>
        <dbReference type="Rhea" id="RHEA:66592"/>
        <dbReference type="Rhea" id="RHEA-COMP:13180"/>
        <dbReference type="Rhea" id="RHEA-COMP:16897"/>
        <dbReference type="Rhea" id="RHEA-COMP:17067"/>
        <dbReference type="ChEBI" id="CHEBI:15378"/>
        <dbReference type="ChEBI" id="CHEBI:136412"/>
        <dbReference type="ChEBI" id="CHEBI:157695"/>
        <dbReference type="ChEBI" id="CHEBI:167181"/>
        <dbReference type="EC" id="4.2.99.18"/>
    </reaction>
</comment>
<evidence type="ECO:0000256" key="9">
    <source>
        <dbReference type="ARBA" id="ARBA00023204"/>
    </source>
</evidence>
<dbReference type="Pfam" id="PF00633">
    <property type="entry name" value="HHH"/>
    <property type="match status" value="1"/>
</dbReference>
<organism evidence="14 15">
    <name type="scientific">Thermovenabulum gondwanense</name>
    <dbReference type="NCBI Taxonomy" id="520767"/>
    <lineage>
        <taxon>Bacteria</taxon>
        <taxon>Bacillati</taxon>
        <taxon>Bacillota</taxon>
        <taxon>Clostridia</taxon>
        <taxon>Thermosediminibacterales</taxon>
        <taxon>Thermosediminibacteraceae</taxon>
        <taxon>Thermovenabulum</taxon>
    </lineage>
</organism>
<evidence type="ECO:0000256" key="3">
    <source>
        <dbReference type="ARBA" id="ARBA00022723"/>
    </source>
</evidence>
<keyword evidence="10 12" id="KW-0456">Lyase</keyword>
<comment type="cofactor">
    <cofactor evidence="12">
        <name>[4Fe-4S] cluster</name>
        <dbReference type="ChEBI" id="CHEBI:49883"/>
    </cofactor>
    <text evidence="12">Binds 1 [4Fe-4S] cluster.</text>
</comment>
<dbReference type="NCBIfam" id="TIGR01083">
    <property type="entry name" value="nth"/>
    <property type="match status" value="1"/>
</dbReference>
<keyword evidence="9 12" id="KW-0234">DNA repair</keyword>
<dbReference type="PATRIC" id="fig|520767.4.peg.1342"/>
<dbReference type="OrthoDB" id="9800977at2"/>
<dbReference type="InterPro" id="IPR003265">
    <property type="entry name" value="HhH-GPD_domain"/>
</dbReference>
<dbReference type="InterPro" id="IPR011257">
    <property type="entry name" value="DNA_glycosylase"/>
</dbReference>
<name>A0A162MJD6_9FIRM</name>
<dbReference type="AlphaFoldDB" id="A0A162MJD6"/>
<dbReference type="GO" id="GO:0046872">
    <property type="term" value="F:metal ion binding"/>
    <property type="evidence" value="ECO:0007669"/>
    <property type="project" value="UniProtKB-KW"/>
</dbReference>
<dbReference type="InterPro" id="IPR023170">
    <property type="entry name" value="HhH_base_excis_C"/>
</dbReference>
<dbReference type="InterPro" id="IPR004035">
    <property type="entry name" value="Endouclease-III_FeS-bd_BS"/>
</dbReference>
<evidence type="ECO:0000256" key="6">
    <source>
        <dbReference type="ARBA" id="ARBA00023004"/>
    </source>
</evidence>
<dbReference type="InterPro" id="IPR005759">
    <property type="entry name" value="Nth"/>
</dbReference>
<evidence type="ECO:0000256" key="4">
    <source>
        <dbReference type="ARBA" id="ARBA00022763"/>
    </source>
</evidence>
<feature type="binding site" evidence="12">
    <location>
        <position position="203"/>
    </location>
    <ligand>
        <name>[4Fe-4S] cluster</name>
        <dbReference type="ChEBI" id="CHEBI:49883"/>
    </ligand>
</feature>
<dbReference type="InterPro" id="IPR004036">
    <property type="entry name" value="Endonuclease-III-like_CS2"/>
</dbReference>
<evidence type="ECO:0000313" key="14">
    <source>
        <dbReference type="EMBL" id="KYO66356.1"/>
    </source>
</evidence>
<dbReference type="GO" id="GO:0006285">
    <property type="term" value="P:base-excision repair, AP site formation"/>
    <property type="evidence" value="ECO:0007669"/>
    <property type="project" value="TreeGrafter"/>
</dbReference>
<dbReference type="GO" id="GO:0019104">
    <property type="term" value="F:DNA N-glycosylase activity"/>
    <property type="evidence" value="ECO:0007669"/>
    <property type="project" value="UniProtKB-UniRule"/>
</dbReference>
<dbReference type="CDD" id="cd00056">
    <property type="entry name" value="ENDO3c"/>
    <property type="match status" value="1"/>
</dbReference>
<evidence type="ECO:0000256" key="7">
    <source>
        <dbReference type="ARBA" id="ARBA00023014"/>
    </source>
</evidence>
<keyword evidence="3 12" id="KW-0479">Metal-binding</keyword>
<evidence type="ECO:0000256" key="2">
    <source>
        <dbReference type="ARBA" id="ARBA00022485"/>
    </source>
</evidence>
<dbReference type="Gene3D" id="1.10.1670.10">
    <property type="entry name" value="Helix-hairpin-Helix base-excision DNA repair enzymes (C-terminal)"/>
    <property type="match status" value="1"/>
</dbReference>